<proteinExistence type="predicted"/>
<dbReference type="Proteomes" id="UP001430356">
    <property type="component" value="Unassembled WGS sequence"/>
</dbReference>
<comment type="caution">
    <text evidence="2">The sequence shown here is derived from an EMBL/GenBank/DDBJ whole genome shotgun (WGS) entry which is preliminary data.</text>
</comment>
<sequence>MSHEPSATKPAGVAAHETPRPTSHNGSTSSSNTTTPRESAIRPGPTLWIEMWENQRWFPVIGWGTSRILGDLPTFCTVPPESRLCGAHPIDFDTAFAAANPPSTHASNAQWPARCILSVALPVGYRWVGFWEVHKDHPHGSDAAGWRYGERFFTAADTGAAHTRALAPFKKTHTPLCVVRRRLWRRRVAVSAADPAAPLTDDLTHSEEEQQLRSYLSERQEEMGVAERLMAEERAASAAGEPWSTEQEMRAEEELRRFCRERRSRESATRMRSNNPSFANPFRQHDGAFQASPTADNDSDRSAEREAVQLAKRYGGAEAASPWATEGPADHHTAPATSASLEEPVANDAGAEGHGAAAPPPQHDAYSFHATSANTPSRVDGSELVGQNTVQEFVVSTPTDAETWRADGEGVLTTNTVDEFVAASPTDAADVGGDSASPTGVSVGGLGNPTGADFRAIFSQFIAPEGDESV</sequence>
<dbReference type="EMBL" id="JAECZO010000001">
    <property type="protein sequence ID" value="KAK7199687.1"/>
    <property type="molecule type" value="Genomic_DNA"/>
</dbReference>
<keyword evidence="3" id="KW-1185">Reference proteome</keyword>
<accession>A0AAW0F1J5</accession>
<feature type="compositionally biased region" description="Low complexity" evidence="1">
    <location>
        <begin position="22"/>
        <end position="35"/>
    </location>
</feature>
<feature type="region of interest" description="Disordered" evidence="1">
    <location>
        <begin position="262"/>
        <end position="335"/>
    </location>
</feature>
<organism evidence="2 3">
    <name type="scientific">Novymonas esmeraldas</name>
    <dbReference type="NCBI Taxonomy" id="1808958"/>
    <lineage>
        <taxon>Eukaryota</taxon>
        <taxon>Discoba</taxon>
        <taxon>Euglenozoa</taxon>
        <taxon>Kinetoplastea</taxon>
        <taxon>Metakinetoplastina</taxon>
        <taxon>Trypanosomatida</taxon>
        <taxon>Trypanosomatidae</taxon>
        <taxon>Novymonas</taxon>
    </lineage>
</organism>
<feature type="region of interest" description="Disordered" evidence="1">
    <location>
        <begin position="349"/>
        <end position="380"/>
    </location>
</feature>
<feature type="compositionally biased region" description="Basic and acidic residues" evidence="1">
    <location>
        <begin position="298"/>
        <end position="307"/>
    </location>
</feature>
<evidence type="ECO:0000313" key="2">
    <source>
        <dbReference type="EMBL" id="KAK7199687.1"/>
    </source>
</evidence>
<evidence type="ECO:0000313" key="3">
    <source>
        <dbReference type="Proteomes" id="UP001430356"/>
    </source>
</evidence>
<evidence type="ECO:0000256" key="1">
    <source>
        <dbReference type="SAM" id="MobiDB-lite"/>
    </source>
</evidence>
<name>A0AAW0F1J5_9TRYP</name>
<dbReference type="AlphaFoldDB" id="A0AAW0F1J5"/>
<reference evidence="2 3" key="1">
    <citation type="journal article" date="2021" name="MBio">
        <title>A New Model Trypanosomatid, Novymonas esmeraldas: Genomic Perception of Its 'Candidatus Pandoraea novymonadis' Endosymbiont.</title>
        <authorList>
            <person name="Zakharova A."/>
            <person name="Saura A."/>
            <person name="Butenko A."/>
            <person name="Podesvova L."/>
            <person name="Warmusova S."/>
            <person name="Kostygov A.Y."/>
            <person name="Nenarokova A."/>
            <person name="Lukes J."/>
            <person name="Opperdoes F.R."/>
            <person name="Yurchenko V."/>
        </authorList>
    </citation>
    <scope>NUCLEOTIDE SEQUENCE [LARGE SCALE GENOMIC DNA]</scope>
    <source>
        <strain evidence="2 3">E262AT.01</strain>
    </source>
</reference>
<gene>
    <name evidence="2" type="ORF">NESM_000014300</name>
</gene>
<feature type="region of interest" description="Disordered" evidence="1">
    <location>
        <begin position="1"/>
        <end position="42"/>
    </location>
</feature>
<protein>
    <submittedName>
        <fullName evidence="2">Uncharacterized protein</fullName>
    </submittedName>
</protein>